<keyword evidence="1" id="KW-0238">DNA-binding</keyword>
<evidence type="ECO:0000259" key="2">
    <source>
        <dbReference type="PROSITE" id="PS50977"/>
    </source>
</evidence>
<evidence type="ECO:0000313" key="3">
    <source>
        <dbReference type="EMBL" id="MPN26071.1"/>
    </source>
</evidence>
<proteinExistence type="predicted"/>
<comment type="caution">
    <text evidence="3">The sequence shown here is derived from an EMBL/GenBank/DDBJ whole genome shotgun (WGS) entry which is preliminary data.</text>
</comment>
<dbReference type="PANTHER" id="PTHR43479">
    <property type="entry name" value="ACREF/ENVCD OPERON REPRESSOR-RELATED"/>
    <property type="match status" value="1"/>
</dbReference>
<dbReference type="Pfam" id="PF00440">
    <property type="entry name" value="TetR_N"/>
    <property type="match status" value="1"/>
</dbReference>
<organism evidence="3">
    <name type="scientific">bioreactor metagenome</name>
    <dbReference type="NCBI Taxonomy" id="1076179"/>
    <lineage>
        <taxon>unclassified sequences</taxon>
        <taxon>metagenomes</taxon>
        <taxon>ecological metagenomes</taxon>
    </lineage>
</organism>
<name>A0A645GGJ6_9ZZZZ</name>
<dbReference type="InterPro" id="IPR009057">
    <property type="entry name" value="Homeodomain-like_sf"/>
</dbReference>
<dbReference type="EMBL" id="VSSQ01075486">
    <property type="protein sequence ID" value="MPN26071.1"/>
    <property type="molecule type" value="Genomic_DNA"/>
</dbReference>
<dbReference type="PANTHER" id="PTHR43479:SF11">
    <property type="entry name" value="ACREF_ENVCD OPERON REPRESSOR-RELATED"/>
    <property type="match status" value="1"/>
</dbReference>
<gene>
    <name evidence="3" type="ORF">SDC9_173493</name>
</gene>
<dbReference type="PRINTS" id="PR00455">
    <property type="entry name" value="HTHTETR"/>
</dbReference>
<dbReference type="GO" id="GO:0003677">
    <property type="term" value="F:DNA binding"/>
    <property type="evidence" value="ECO:0007669"/>
    <property type="project" value="UniProtKB-KW"/>
</dbReference>
<dbReference type="InterPro" id="IPR001647">
    <property type="entry name" value="HTH_TetR"/>
</dbReference>
<reference evidence="3" key="1">
    <citation type="submission" date="2019-08" db="EMBL/GenBank/DDBJ databases">
        <authorList>
            <person name="Kucharzyk K."/>
            <person name="Murdoch R.W."/>
            <person name="Higgins S."/>
            <person name="Loffler F."/>
        </authorList>
    </citation>
    <scope>NUCLEOTIDE SEQUENCE</scope>
</reference>
<dbReference type="PROSITE" id="PS50977">
    <property type="entry name" value="HTH_TETR_2"/>
    <property type="match status" value="1"/>
</dbReference>
<dbReference type="Gene3D" id="1.10.357.10">
    <property type="entry name" value="Tetracycline Repressor, domain 2"/>
    <property type="match status" value="1"/>
</dbReference>
<protein>
    <recommendedName>
        <fullName evidence="2">HTH tetR-type domain-containing protein</fullName>
    </recommendedName>
</protein>
<evidence type="ECO:0000256" key="1">
    <source>
        <dbReference type="ARBA" id="ARBA00023125"/>
    </source>
</evidence>
<feature type="domain" description="HTH tetR-type" evidence="2">
    <location>
        <begin position="2"/>
        <end position="62"/>
    </location>
</feature>
<dbReference type="AlphaFoldDB" id="A0A645GGJ6"/>
<sequence>MSDTKENILIAALHLFAQNGYEAVSVSDIAGVLGITKGALYKHYKNKRDIFDSIVARMEQFDTARAQEYKLPERALIEMEEAYRRASIKQMIAFSRAQFYYWTEEDFPSSFRKMLTLEQYRNEEMKALYQQYLVSGPLGYVTDLFSSWNIRDAQNKAIEFYAPMFLFYSMYDGAGDKSAAVSVLKQHIDQLCEKWKESK</sequence>
<dbReference type="InterPro" id="IPR050624">
    <property type="entry name" value="HTH-type_Tx_Regulator"/>
</dbReference>
<dbReference type="SUPFAM" id="SSF46689">
    <property type="entry name" value="Homeodomain-like"/>
    <property type="match status" value="1"/>
</dbReference>
<accession>A0A645GGJ6</accession>